<dbReference type="PANTHER" id="PTHR43394:SF1">
    <property type="entry name" value="ATP-BINDING CASSETTE SUB-FAMILY B MEMBER 10, MITOCHONDRIAL"/>
    <property type="match status" value="1"/>
</dbReference>
<gene>
    <name evidence="8" type="ORF">L0C25_17690</name>
</gene>
<dbReference type="InterPro" id="IPR036640">
    <property type="entry name" value="ABC1_TM_sf"/>
</dbReference>
<dbReference type="AlphaFoldDB" id="A0AA46TGD8"/>
<keyword evidence="8" id="KW-0067">ATP-binding</keyword>
<feature type="transmembrane region" description="Helical" evidence="5">
    <location>
        <begin position="165"/>
        <end position="184"/>
    </location>
</feature>
<dbReference type="Pfam" id="PF00005">
    <property type="entry name" value="ABC_tran"/>
    <property type="match status" value="1"/>
</dbReference>
<sequence>MTAGPVSAPASGGALIARAYRREWRRVVAGVAGLSLHQLCEAMVPVAIGLIIDQAVVARDVSALGIGVAGMVALFTVLMLAYRTGARVLFYAVQRESHRLRVLIAEHVLHGRGARMSLRSGELLSVASTDADLTGMTLRLSGFGAGGLVAIATSAVVLLRIDVVLGVGVLVGVPAIVVLLQVLAPWMTRRSAEQQAAIGRTTAMATDLVRGVRVLHGIGAERQALRRYEQSSQEALGAALWAARWRGLLLGVSETASGLFLAAVAGTAGWFALDGRISVGELVTVIGLAQFVSEPVRMLGGVAEDIATFRASADRVAGVLRSPLVADDGTRVAPSGQGVTVESLSYRSLAGVDLTVRPGEMVGVVALDPHEGDALVDVLAGRADPRECGGVVRVGDVPVTSASRDSVRAAVLVEPHDVALFEGTLDDNLHLGPAAVDAPSLDAVLAATSADDVVASHPAGLERALSERGSDLSGGQRQRVALARALLADPGVLVLHDPTTAVDAVTEANVAGGLARVRHADQDARSTVVVTASPALLAAADRVVVIDGGAVAAEGAHDELLAEHVSYRARVAR</sequence>
<dbReference type="SUPFAM" id="SSF52540">
    <property type="entry name" value="P-loop containing nucleoside triphosphate hydrolases"/>
    <property type="match status" value="1"/>
</dbReference>
<dbReference type="InterPro" id="IPR027417">
    <property type="entry name" value="P-loop_NTPase"/>
</dbReference>
<dbReference type="CDD" id="cd07346">
    <property type="entry name" value="ABC_6TM_exporters"/>
    <property type="match status" value="1"/>
</dbReference>
<dbReference type="Gene3D" id="1.20.1560.10">
    <property type="entry name" value="ABC transporter type 1, transmembrane domain"/>
    <property type="match status" value="1"/>
</dbReference>
<feature type="transmembrane region" description="Helical" evidence="5">
    <location>
        <begin position="140"/>
        <end position="159"/>
    </location>
</feature>
<keyword evidence="8" id="KW-0547">Nucleotide-binding</keyword>
<dbReference type="Pfam" id="PF00664">
    <property type="entry name" value="ABC_membrane"/>
    <property type="match status" value="1"/>
</dbReference>
<dbReference type="SUPFAM" id="SSF90123">
    <property type="entry name" value="ABC transporter transmembrane region"/>
    <property type="match status" value="1"/>
</dbReference>
<comment type="subcellular location">
    <subcellularLocation>
        <location evidence="1">Cell membrane</location>
        <topology evidence="1">Multi-pass membrane protein</topology>
    </subcellularLocation>
</comment>
<proteinExistence type="predicted"/>
<evidence type="ECO:0000313" key="9">
    <source>
        <dbReference type="Proteomes" id="UP001164390"/>
    </source>
</evidence>
<evidence type="ECO:0000256" key="5">
    <source>
        <dbReference type="SAM" id="Phobius"/>
    </source>
</evidence>
<evidence type="ECO:0000259" key="6">
    <source>
        <dbReference type="PROSITE" id="PS50893"/>
    </source>
</evidence>
<reference evidence="8" key="1">
    <citation type="submission" date="2022-01" db="EMBL/GenBank/DDBJ databases">
        <title>Nocardioidaceae gen. sp. A5X3R13.</title>
        <authorList>
            <person name="Lopez Marin M.A."/>
            <person name="Uhlik O."/>
        </authorList>
    </citation>
    <scope>NUCLEOTIDE SEQUENCE</scope>
    <source>
        <strain evidence="8">A5X3R13</strain>
    </source>
</reference>
<evidence type="ECO:0000256" key="2">
    <source>
        <dbReference type="ARBA" id="ARBA00022692"/>
    </source>
</evidence>
<dbReference type="PROSITE" id="PS00211">
    <property type="entry name" value="ABC_TRANSPORTER_1"/>
    <property type="match status" value="1"/>
</dbReference>
<accession>A0AA46TGD8</accession>
<dbReference type="PANTHER" id="PTHR43394">
    <property type="entry name" value="ATP-DEPENDENT PERMEASE MDL1, MITOCHONDRIAL"/>
    <property type="match status" value="1"/>
</dbReference>
<keyword evidence="9" id="KW-1185">Reference proteome</keyword>
<dbReference type="PROSITE" id="PS50929">
    <property type="entry name" value="ABC_TM1F"/>
    <property type="match status" value="1"/>
</dbReference>
<dbReference type="Gene3D" id="3.40.50.300">
    <property type="entry name" value="P-loop containing nucleotide triphosphate hydrolases"/>
    <property type="match status" value="1"/>
</dbReference>
<dbReference type="PROSITE" id="PS50893">
    <property type="entry name" value="ABC_TRANSPORTER_2"/>
    <property type="match status" value="1"/>
</dbReference>
<evidence type="ECO:0000259" key="7">
    <source>
        <dbReference type="PROSITE" id="PS50929"/>
    </source>
</evidence>
<organism evidence="8 9">
    <name type="scientific">Solicola gregarius</name>
    <dbReference type="NCBI Taxonomy" id="2908642"/>
    <lineage>
        <taxon>Bacteria</taxon>
        <taxon>Bacillati</taxon>
        <taxon>Actinomycetota</taxon>
        <taxon>Actinomycetes</taxon>
        <taxon>Propionibacteriales</taxon>
        <taxon>Nocardioidaceae</taxon>
        <taxon>Solicola</taxon>
    </lineage>
</organism>
<feature type="transmembrane region" description="Helical" evidence="5">
    <location>
        <begin position="64"/>
        <end position="82"/>
    </location>
</feature>
<feature type="transmembrane region" description="Helical" evidence="5">
    <location>
        <begin position="27"/>
        <end position="52"/>
    </location>
</feature>
<evidence type="ECO:0000313" key="8">
    <source>
        <dbReference type="EMBL" id="UYM04354.1"/>
    </source>
</evidence>
<feature type="domain" description="ABC transporter" evidence="6">
    <location>
        <begin position="324"/>
        <end position="573"/>
    </location>
</feature>
<evidence type="ECO:0000256" key="3">
    <source>
        <dbReference type="ARBA" id="ARBA00022989"/>
    </source>
</evidence>
<dbReference type="GO" id="GO:0015421">
    <property type="term" value="F:ABC-type oligopeptide transporter activity"/>
    <property type="evidence" value="ECO:0007669"/>
    <property type="project" value="TreeGrafter"/>
</dbReference>
<dbReference type="Proteomes" id="UP001164390">
    <property type="component" value="Chromosome"/>
</dbReference>
<dbReference type="InterPro" id="IPR003439">
    <property type="entry name" value="ABC_transporter-like_ATP-bd"/>
</dbReference>
<dbReference type="InterPro" id="IPR039421">
    <property type="entry name" value="Type_1_exporter"/>
</dbReference>
<dbReference type="KEGG" id="sgrg:L0C25_17690"/>
<protein>
    <submittedName>
        <fullName evidence="8">ABC transporter ATP-binding protein/permease</fullName>
    </submittedName>
</protein>
<dbReference type="RefSeq" id="WP_271633046.1">
    <property type="nucleotide sequence ID" value="NZ_CP094970.1"/>
</dbReference>
<keyword evidence="3 5" id="KW-1133">Transmembrane helix</keyword>
<dbReference type="GO" id="GO:0005524">
    <property type="term" value="F:ATP binding"/>
    <property type="evidence" value="ECO:0007669"/>
    <property type="project" value="UniProtKB-KW"/>
</dbReference>
<dbReference type="InterPro" id="IPR017871">
    <property type="entry name" value="ABC_transporter-like_CS"/>
</dbReference>
<evidence type="ECO:0000256" key="4">
    <source>
        <dbReference type="ARBA" id="ARBA00023136"/>
    </source>
</evidence>
<dbReference type="InterPro" id="IPR011527">
    <property type="entry name" value="ABC1_TM_dom"/>
</dbReference>
<name>A0AA46TGD8_9ACTN</name>
<keyword evidence="4 5" id="KW-0472">Membrane</keyword>
<dbReference type="EMBL" id="CP094970">
    <property type="protein sequence ID" value="UYM04354.1"/>
    <property type="molecule type" value="Genomic_DNA"/>
</dbReference>
<dbReference type="GO" id="GO:0005886">
    <property type="term" value="C:plasma membrane"/>
    <property type="evidence" value="ECO:0007669"/>
    <property type="project" value="UniProtKB-SubCell"/>
</dbReference>
<feature type="domain" description="ABC transmembrane type-1" evidence="7">
    <location>
        <begin position="28"/>
        <end position="308"/>
    </location>
</feature>
<dbReference type="GO" id="GO:0016887">
    <property type="term" value="F:ATP hydrolysis activity"/>
    <property type="evidence" value="ECO:0007669"/>
    <property type="project" value="InterPro"/>
</dbReference>
<evidence type="ECO:0000256" key="1">
    <source>
        <dbReference type="ARBA" id="ARBA00004651"/>
    </source>
</evidence>
<keyword evidence="2 5" id="KW-0812">Transmembrane</keyword>
<feature type="transmembrane region" description="Helical" evidence="5">
    <location>
        <begin position="248"/>
        <end position="273"/>
    </location>
</feature>